<dbReference type="Proteomes" id="UP001596447">
    <property type="component" value="Unassembled WGS sequence"/>
</dbReference>
<evidence type="ECO:0000313" key="2">
    <source>
        <dbReference type="EMBL" id="MFC7199160.1"/>
    </source>
</evidence>
<feature type="region of interest" description="Disordered" evidence="1">
    <location>
        <begin position="305"/>
        <end position="389"/>
    </location>
</feature>
<evidence type="ECO:0000256" key="1">
    <source>
        <dbReference type="SAM" id="MobiDB-lite"/>
    </source>
</evidence>
<gene>
    <name evidence="2" type="ORF">ACFQJ9_06975</name>
</gene>
<feature type="compositionally biased region" description="Basic and acidic residues" evidence="1">
    <location>
        <begin position="318"/>
        <end position="331"/>
    </location>
</feature>
<name>A0ABD5Z1S7_9EURY</name>
<reference evidence="2 3" key="1">
    <citation type="journal article" date="2019" name="Int. J. Syst. Evol. Microbiol.">
        <title>The Global Catalogue of Microorganisms (GCM) 10K type strain sequencing project: providing services to taxonomists for standard genome sequencing and annotation.</title>
        <authorList>
            <consortium name="The Broad Institute Genomics Platform"/>
            <consortium name="The Broad Institute Genome Sequencing Center for Infectious Disease"/>
            <person name="Wu L."/>
            <person name="Ma J."/>
        </authorList>
    </citation>
    <scope>NUCLEOTIDE SEQUENCE [LARGE SCALE GENOMIC DNA]</scope>
    <source>
        <strain evidence="2 3">XZGYJ-43</strain>
    </source>
</reference>
<dbReference type="SUPFAM" id="SSF101898">
    <property type="entry name" value="NHL repeat"/>
    <property type="match status" value="1"/>
</dbReference>
<protein>
    <submittedName>
        <fullName evidence="2">WD40/YVTN/BNR-like repeat-containing protein</fullName>
    </submittedName>
</protein>
<accession>A0ABD5Z1S7</accession>
<sequence length="389" mass="41153">MWQLGSDSDQPEWRVVEEVPISDTIYDVAQTKEGPYAIASDGTMIANRDQDDQWNVVFDDGPATRNNRLKAMDVTDDGARLWFLGSSGALGCYDVKERRKYDYSFPKEMTSTWEGIAVSGKAGSEKALAANGSGEVMPFAIDGFDVDWGVARKPGGGKYSGSGANISALAAGPDGIGYAVNTSGAAFRTTKEEGWEQIGIVNAQVNFYDIYAGPQGRVYVAAGDGRLYRYDDSYHSWTPIGVAKGALRAVDIFQDKIVALGAGGNIYQRTMGGQRWEKIHTPTSATLYDMVLGYPDVAVGKGGTIMVRPRGQTRHSGKSKDGDNYEGRGELWDGTDDDENQSSGGSSSGDSTSGDSTSGDSTSGDSTSGDSTSGDSTSGDSTSGDSTSS</sequence>
<dbReference type="RefSeq" id="WP_279529104.1">
    <property type="nucleotide sequence ID" value="NZ_CP122312.1"/>
</dbReference>
<dbReference type="AlphaFoldDB" id="A0ABD5Z1S7"/>
<keyword evidence="3" id="KW-1185">Reference proteome</keyword>
<evidence type="ECO:0000313" key="3">
    <source>
        <dbReference type="Proteomes" id="UP001596447"/>
    </source>
</evidence>
<proteinExistence type="predicted"/>
<feature type="compositionally biased region" description="Low complexity" evidence="1">
    <location>
        <begin position="342"/>
        <end position="389"/>
    </location>
</feature>
<comment type="caution">
    <text evidence="2">The sequence shown here is derived from an EMBL/GenBank/DDBJ whole genome shotgun (WGS) entry which is preliminary data.</text>
</comment>
<organism evidence="2 3">
    <name type="scientific">Halospeciosus flavus</name>
    <dbReference type="NCBI Taxonomy" id="3032283"/>
    <lineage>
        <taxon>Archaea</taxon>
        <taxon>Methanobacteriati</taxon>
        <taxon>Methanobacteriota</taxon>
        <taxon>Stenosarchaea group</taxon>
        <taxon>Halobacteria</taxon>
        <taxon>Halobacteriales</taxon>
        <taxon>Halobacteriaceae</taxon>
        <taxon>Halospeciosus</taxon>
    </lineage>
</organism>
<dbReference type="EMBL" id="JBHTAR010000011">
    <property type="protein sequence ID" value="MFC7199160.1"/>
    <property type="molecule type" value="Genomic_DNA"/>
</dbReference>